<evidence type="ECO:0000313" key="2">
    <source>
        <dbReference type="EMBL" id="KAK6645251.1"/>
    </source>
</evidence>
<dbReference type="Proteomes" id="UP001372834">
    <property type="component" value="Unassembled WGS sequence"/>
</dbReference>
<proteinExistence type="predicted"/>
<gene>
    <name evidence="2" type="ORF">RUM43_001527</name>
</gene>
<dbReference type="AlphaFoldDB" id="A0AAN8XSA3"/>
<protein>
    <submittedName>
        <fullName evidence="2">Uncharacterized protein</fullName>
    </submittedName>
</protein>
<evidence type="ECO:0000313" key="3">
    <source>
        <dbReference type="Proteomes" id="UP001372834"/>
    </source>
</evidence>
<name>A0AAN8XSA3_POLSC</name>
<accession>A0AAN8XSA3</accession>
<reference evidence="2 3" key="1">
    <citation type="submission" date="2023-10" db="EMBL/GenBank/DDBJ databases">
        <title>Genomes of two closely related lineages of the louse Polyplax serrata with different host specificities.</title>
        <authorList>
            <person name="Martinu J."/>
            <person name="Tarabai H."/>
            <person name="Stefka J."/>
            <person name="Hypsa V."/>
        </authorList>
    </citation>
    <scope>NUCLEOTIDE SEQUENCE [LARGE SCALE GENOMIC DNA]</scope>
    <source>
        <strain evidence="2">HR10_N</strain>
    </source>
</reference>
<sequence length="189" mass="21625">MAVSQSNSIKEEDTEIEHNFKNILTIEYDTGAEHSLNHSQMLPLPQLDPRTFNYDHLRVLQLNGSASNFEETIHRLKIQDALKKKERFNREHEESCFPPFGKCTTVSLLQKPLKSMAWIFSWSARISPLLSASNGEESAIEIRTNDHSNSEEPGKKGIEQKVIKRVPEKSRTALIHRTDEKGDRSSIKN</sequence>
<organism evidence="2 3">
    <name type="scientific">Polyplax serrata</name>
    <name type="common">Common mouse louse</name>
    <dbReference type="NCBI Taxonomy" id="468196"/>
    <lineage>
        <taxon>Eukaryota</taxon>
        <taxon>Metazoa</taxon>
        <taxon>Ecdysozoa</taxon>
        <taxon>Arthropoda</taxon>
        <taxon>Hexapoda</taxon>
        <taxon>Insecta</taxon>
        <taxon>Pterygota</taxon>
        <taxon>Neoptera</taxon>
        <taxon>Paraneoptera</taxon>
        <taxon>Psocodea</taxon>
        <taxon>Troctomorpha</taxon>
        <taxon>Phthiraptera</taxon>
        <taxon>Anoplura</taxon>
        <taxon>Polyplacidae</taxon>
        <taxon>Polyplax</taxon>
    </lineage>
</organism>
<feature type="region of interest" description="Disordered" evidence="1">
    <location>
        <begin position="143"/>
        <end position="189"/>
    </location>
</feature>
<comment type="caution">
    <text evidence="2">The sequence shown here is derived from an EMBL/GenBank/DDBJ whole genome shotgun (WGS) entry which is preliminary data.</text>
</comment>
<evidence type="ECO:0000256" key="1">
    <source>
        <dbReference type="SAM" id="MobiDB-lite"/>
    </source>
</evidence>
<dbReference type="EMBL" id="JAWJWE010000001">
    <property type="protein sequence ID" value="KAK6645251.1"/>
    <property type="molecule type" value="Genomic_DNA"/>
</dbReference>